<feature type="compositionally biased region" description="Basic and acidic residues" evidence="1">
    <location>
        <begin position="216"/>
        <end position="227"/>
    </location>
</feature>
<organism evidence="2 3">
    <name type="scientific">Cucurbitaria berberidis CBS 394.84</name>
    <dbReference type="NCBI Taxonomy" id="1168544"/>
    <lineage>
        <taxon>Eukaryota</taxon>
        <taxon>Fungi</taxon>
        <taxon>Dikarya</taxon>
        <taxon>Ascomycota</taxon>
        <taxon>Pezizomycotina</taxon>
        <taxon>Dothideomycetes</taxon>
        <taxon>Pleosporomycetidae</taxon>
        <taxon>Pleosporales</taxon>
        <taxon>Pleosporineae</taxon>
        <taxon>Cucurbitariaceae</taxon>
        <taxon>Cucurbitaria</taxon>
    </lineage>
</organism>
<comment type="caution">
    <text evidence="2">The sequence shown here is derived from an EMBL/GenBank/DDBJ whole genome shotgun (WGS) entry which is preliminary data.</text>
</comment>
<evidence type="ECO:0000256" key="1">
    <source>
        <dbReference type="SAM" id="MobiDB-lite"/>
    </source>
</evidence>
<dbReference type="EMBL" id="ML976614">
    <property type="protein sequence ID" value="KAF1850919.1"/>
    <property type="molecule type" value="Genomic_DNA"/>
</dbReference>
<keyword evidence="3" id="KW-1185">Reference proteome</keyword>
<name>A0A9P4GSW6_9PLEO</name>
<dbReference type="AlphaFoldDB" id="A0A9P4GSW6"/>
<feature type="compositionally biased region" description="Basic and acidic residues" evidence="1">
    <location>
        <begin position="193"/>
        <end position="207"/>
    </location>
</feature>
<dbReference type="Proteomes" id="UP000800039">
    <property type="component" value="Unassembled WGS sequence"/>
</dbReference>
<feature type="region of interest" description="Disordered" evidence="1">
    <location>
        <begin position="178"/>
        <end position="233"/>
    </location>
</feature>
<protein>
    <submittedName>
        <fullName evidence="2">Uncharacterized protein</fullName>
    </submittedName>
</protein>
<dbReference type="RefSeq" id="XP_040793482.1">
    <property type="nucleotide sequence ID" value="XM_040937547.1"/>
</dbReference>
<evidence type="ECO:0000313" key="3">
    <source>
        <dbReference type="Proteomes" id="UP000800039"/>
    </source>
</evidence>
<dbReference type="GeneID" id="63854797"/>
<proteinExistence type="predicted"/>
<sequence length="233" mass="26628">MCNTDFSHIQTFTMAPASSRIKHPEEYSGKSFSSSSALSNIEALESILTALGRIADLVESSRESTSRIVVDREQRKHFCKTIVDGANGYTNHFNTASIAAQEANRSIEIYTDESSEALKRYRKQLITDLEKPLKDIMKGRNSQHQSSLDLAPYEATLKALMEKIKRVLESWLSKYTSLQVPDSSRRPRSSRSSHSERKPAHKQDKDRPKRKHKKTKEHERRRDDDKGSMCVVM</sequence>
<gene>
    <name evidence="2" type="ORF">K460DRAFT_412548</name>
</gene>
<evidence type="ECO:0000313" key="2">
    <source>
        <dbReference type="EMBL" id="KAF1850919.1"/>
    </source>
</evidence>
<reference evidence="2" key="1">
    <citation type="submission" date="2020-01" db="EMBL/GenBank/DDBJ databases">
        <authorList>
            <consortium name="DOE Joint Genome Institute"/>
            <person name="Haridas S."/>
            <person name="Albert R."/>
            <person name="Binder M."/>
            <person name="Bloem J."/>
            <person name="Labutti K."/>
            <person name="Salamov A."/>
            <person name="Andreopoulos B."/>
            <person name="Baker S.E."/>
            <person name="Barry K."/>
            <person name="Bills G."/>
            <person name="Bluhm B.H."/>
            <person name="Cannon C."/>
            <person name="Castanera R."/>
            <person name="Culley D.E."/>
            <person name="Daum C."/>
            <person name="Ezra D."/>
            <person name="Gonzalez J.B."/>
            <person name="Henrissat B."/>
            <person name="Kuo A."/>
            <person name="Liang C."/>
            <person name="Lipzen A."/>
            <person name="Lutzoni F."/>
            <person name="Magnuson J."/>
            <person name="Mondo S."/>
            <person name="Nolan M."/>
            <person name="Ohm R."/>
            <person name="Pangilinan J."/>
            <person name="Park H.-J."/>
            <person name="Ramirez L."/>
            <person name="Alfaro M."/>
            <person name="Sun H."/>
            <person name="Tritt A."/>
            <person name="Yoshinaga Y."/>
            <person name="Zwiers L.-H."/>
            <person name="Turgeon B.G."/>
            <person name="Goodwin S.B."/>
            <person name="Spatafora J.W."/>
            <person name="Crous P.W."/>
            <person name="Grigoriev I.V."/>
        </authorList>
    </citation>
    <scope>NUCLEOTIDE SEQUENCE</scope>
    <source>
        <strain evidence="2">CBS 394.84</strain>
    </source>
</reference>
<accession>A0A9P4GSW6</accession>